<evidence type="ECO:0000313" key="2">
    <source>
        <dbReference type="Proteomes" id="UP001497535"/>
    </source>
</evidence>
<reference evidence="1" key="1">
    <citation type="submission" date="2023-11" db="EMBL/GenBank/DDBJ databases">
        <authorList>
            <person name="Poullet M."/>
        </authorList>
    </citation>
    <scope>NUCLEOTIDE SEQUENCE</scope>
    <source>
        <strain evidence="1">E1834</strain>
    </source>
</reference>
<organism evidence="1 2">
    <name type="scientific">Meloidogyne enterolobii</name>
    <name type="common">Root-knot nematode worm</name>
    <name type="synonym">Meloidogyne mayaguensis</name>
    <dbReference type="NCBI Taxonomy" id="390850"/>
    <lineage>
        <taxon>Eukaryota</taxon>
        <taxon>Metazoa</taxon>
        <taxon>Ecdysozoa</taxon>
        <taxon>Nematoda</taxon>
        <taxon>Chromadorea</taxon>
        <taxon>Rhabditida</taxon>
        <taxon>Tylenchina</taxon>
        <taxon>Tylenchomorpha</taxon>
        <taxon>Tylenchoidea</taxon>
        <taxon>Meloidogynidae</taxon>
        <taxon>Meloidogyninae</taxon>
        <taxon>Meloidogyne</taxon>
    </lineage>
</organism>
<name>A0ACB0Y9D4_MELEN</name>
<comment type="caution">
    <text evidence="1">The sequence shown here is derived from an EMBL/GenBank/DDBJ whole genome shotgun (WGS) entry which is preliminary data.</text>
</comment>
<dbReference type="EMBL" id="CAVMJV010000008">
    <property type="protein sequence ID" value="CAK5037949.1"/>
    <property type="molecule type" value="Genomic_DNA"/>
</dbReference>
<evidence type="ECO:0000313" key="1">
    <source>
        <dbReference type="EMBL" id="CAK5037949.1"/>
    </source>
</evidence>
<gene>
    <name evidence="1" type="ORF">MENTE1834_LOCUS9479</name>
</gene>
<protein>
    <submittedName>
        <fullName evidence="1">Uncharacterized protein</fullName>
    </submittedName>
</protein>
<sequence length="139" mass="16581">MYDILKINLGGYVITEKYRITFSVLSNFIFFKLYLILKNFLILKILWQSLNQSFKTVEFGSPPPAFIILCNALLGHRFVQTSKFCRTCSIPSAKKRCPKCKIYYCSIECQRFDWPFHKKCCEKLEKRREQEKEEEINEI</sequence>
<dbReference type="Proteomes" id="UP001497535">
    <property type="component" value="Unassembled WGS sequence"/>
</dbReference>
<accession>A0ACB0Y9D4</accession>
<proteinExistence type="predicted"/>
<keyword evidence="2" id="KW-1185">Reference proteome</keyword>